<gene>
    <name evidence="3" type="primary">jg2420</name>
    <name evidence="3" type="ORF">PAEG_LOCUS6989</name>
</gene>
<dbReference type="GO" id="GO:0071897">
    <property type="term" value="P:DNA biosynthetic process"/>
    <property type="evidence" value="ECO:0007669"/>
    <property type="project" value="UniProtKB-ARBA"/>
</dbReference>
<dbReference type="Gene3D" id="3.60.10.10">
    <property type="entry name" value="Endonuclease/exonuclease/phosphatase"/>
    <property type="match status" value="1"/>
</dbReference>
<dbReference type="CDD" id="cd01650">
    <property type="entry name" value="RT_nLTR_like"/>
    <property type="match status" value="1"/>
</dbReference>
<feature type="region of interest" description="Disordered" evidence="1">
    <location>
        <begin position="835"/>
        <end position="920"/>
    </location>
</feature>
<dbReference type="PANTHER" id="PTHR33481:SF1">
    <property type="entry name" value="ENDONUCLEASE_EXONUCLEASE_PHOSPHATASE DOMAIN-CONTAINING PROTEIN-RELATED"/>
    <property type="match status" value="1"/>
</dbReference>
<evidence type="ECO:0000313" key="3">
    <source>
        <dbReference type="EMBL" id="CAH2225630.1"/>
    </source>
</evidence>
<comment type="caution">
    <text evidence="3">The sequence shown here is derived from an EMBL/GenBank/DDBJ whole genome shotgun (WGS) entry which is preliminary data.</text>
</comment>
<dbReference type="SUPFAM" id="SSF56672">
    <property type="entry name" value="DNA/RNA polymerases"/>
    <property type="match status" value="1"/>
</dbReference>
<accession>A0A8S4QVD7</accession>
<dbReference type="EMBL" id="CAKXAJ010020978">
    <property type="protein sequence ID" value="CAH2225630.1"/>
    <property type="molecule type" value="Genomic_DNA"/>
</dbReference>
<dbReference type="SUPFAM" id="SSF56219">
    <property type="entry name" value="DNase I-like"/>
    <property type="match status" value="1"/>
</dbReference>
<dbReference type="CDD" id="cd09077">
    <property type="entry name" value="R1-I-EN"/>
    <property type="match status" value="1"/>
</dbReference>
<dbReference type="GO" id="GO:0003824">
    <property type="term" value="F:catalytic activity"/>
    <property type="evidence" value="ECO:0007669"/>
    <property type="project" value="InterPro"/>
</dbReference>
<dbReference type="Proteomes" id="UP000838756">
    <property type="component" value="Unassembled WGS sequence"/>
</dbReference>
<evidence type="ECO:0000313" key="4">
    <source>
        <dbReference type="Proteomes" id="UP000838756"/>
    </source>
</evidence>
<dbReference type="AlphaFoldDB" id="A0A8S4QVD7"/>
<proteinExistence type="predicted"/>
<dbReference type="InterPro" id="IPR000477">
    <property type="entry name" value="RT_dom"/>
</dbReference>
<dbReference type="InterPro" id="IPR005135">
    <property type="entry name" value="Endo/exonuclease/phosphatase"/>
</dbReference>
<organism evidence="3 4">
    <name type="scientific">Pararge aegeria aegeria</name>
    <dbReference type="NCBI Taxonomy" id="348720"/>
    <lineage>
        <taxon>Eukaryota</taxon>
        <taxon>Metazoa</taxon>
        <taxon>Ecdysozoa</taxon>
        <taxon>Arthropoda</taxon>
        <taxon>Hexapoda</taxon>
        <taxon>Insecta</taxon>
        <taxon>Pterygota</taxon>
        <taxon>Neoptera</taxon>
        <taxon>Endopterygota</taxon>
        <taxon>Lepidoptera</taxon>
        <taxon>Glossata</taxon>
        <taxon>Ditrysia</taxon>
        <taxon>Papilionoidea</taxon>
        <taxon>Nymphalidae</taxon>
        <taxon>Satyrinae</taxon>
        <taxon>Satyrini</taxon>
        <taxon>Parargina</taxon>
        <taxon>Pararge</taxon>
    </lineage>
</organism>
<feature type="domain" description="Reverse transcriptase" evidence="2">
    <location>
        <begin position="477"/>
        <end position="746"/>
    </location>
</feature>
<name>A0A8S4QVD7_9NEOP</name>
<dbReference type="Pfam" id="PF14529">
    <property type="entry name" value="Exo_endo_phos_2"/>
    <property type="match status" value="1"/>
</dbReference>
<evidence type="ECO:0000256" key="1">
    <source>
        <dbReference type="SAM" id="MobiDB-lite"/>
    </source>
</evidence>
<reference evidence="3" key="1">
    <citation type="submission" date="2022-03" db="EMBL/GenBank/DDBJ databases">
        <authorList>
            <person name="Lindestad O."/>
        </authorList>
    </citation>
    <scope>NUCLEOTIDE SEQUENCE</scope>
</reference>
<protein>
    <submittedName>
        <fullName evidence="3">Jg2420 protein</fullName>
    </submittedName>
</protein>
<keyword evidence="4" id="KW-1185">Reference proteome</keyword>
<dbReference type="InterPro" id="IPR043502">
    <property type="entry name" value="DNA/RNA_pol_sf"/>
</dbReference>
<evidence type="ECO:0000259" key="2">
    <source>
        <dbReference type="PROSITE" id="PS50878"/>
    </source>
</evidence>
<sequence>MLEASKHNAAFALIQEPYVGRIGRMRDYTGVRIFQCGKVGGSSVVKAAIAVFDNDLAVVPNSKLTTTNIAVVKIKTPAWEMAVVSLYFEPNQPIEPYLDQLQEVVKSLKTQYVVLGGDANAWNTWWGSKKTDKRGEEMHGALEEIDLQVLNQGNIPTFDTIRGNKAFSSCVDITACSADALPLIADWTVDHKVTSSDHNAIKFNIYLQKAKGVTISRVTRIYNTKKANWDEFRSKFSQLISESSINKKEIESISNTLDLDKIIQKYINIITITCKKTIPSKKNNNKYNLPWWNDELAALKHDVAIKKHRIRCAAAIRRAKVVREYLEAKENYESKAKQAQIASWKQFCERQDSEGLWDGIYRVIGRTTRRQEDLPLVRDGKTYDLNQSAQLLAEIFYPEDRKEHDNAEHRRIRYAAEKLNEWAQNEVLDPPFTSTELNDAALSFNPKKAPGSDGFTADICQQAVCLDPETFLSMTNKCLELGHFPEFWKEATVIVLRKPAKEDYTNPKAYRPIGLLPVLGKILEKMVIGRIKWHILPGLSTRQFGFVPQKSTEDALYVLMQTIRKKLHQKKLITMISLDIEGAFDSAWWPAIRTRLAEEKCPVNIRRILDSYLRDRTVGVRYGGAEHFKQTSKGCVQGSIGGPILWNLLLDPLLRGLEERGDYCQAFADDVVLVLDGDTGLEVARRANAALAYVQEWGVSNKLKFGPQKTKAMVITNKLKYDPPRLHMGGIGIDLSREIKVLGLTIDDKLTFNAHVTNTCIKVQNIYKQLSRAARVSWGLHPQIIKTIYTAVVEPLVLYAAVAWAPAAKKTWSAKAPERYPKRLRSKNYQVLQNCFPKLSPNPGRNTPLGPQNPGGSRPVRSEEGSVPASAGRQGDGDEGTAHHATPSVGKNRPAVYKPGRSGGGGHTQHSSGANLYRWK</sequence>
<dbReference type="PROSITE" id="PS50878">
    <property type="entry name" value="RT_POL"/>
    <property type="match status" value="1"/>
</dbReference>
<dbReference type="InterPro" id="IPR036691">
    <property type="entry name" value="Endo/exonu/phosph_ase_sf"/>
</dbReference>
<dbReference type="Pfam" id="PF00078">
    <property type="entry name" value="RVT_1"/>
    <property type="match status" value="1"/>
</dbReference>
<dbReference type="PANTHER" id="PTHR33481">
    <property type="entry name" value="REVERSE TRANSCRIPTASE"/>
    <property type="match status" value="1"/>
</dbReference>
<dbReference type="OrthoDB" id="411871at2759"/>